<name>V6LHN0_9EUKA</name>
<keyword evidence="4" id="KW-1185">Reference proteome</keyword>
<dbReference type="EMBL" id="AUWU02000001">
    <property type="protein sequence ID" value="KAH0577163.1"/>
    <property type="molecule type" value="Genomic_DNA"/>
</dbReference>
<feature type="region of interest" description="Disordered" evidence="1">
    <location>
        <begin position="1"/>
        <end position="31"/>
    </location>
</feature>
<gene>
    <name evidence="2" type="ORF">SS50377_16426</name>
    <name evidence="3" type="ORF">SS50377_20514</name>
</gene>
<dbReference type="VEuPathDB" id="GiardiaDB:SS50377_20514"/>
<evidence type="ECO:0000313" key="3">
    <source>
        <dbReference type="EMBL" id="KAH0577163.1"/>
    </source>
</evidence>
<dbReference type="EMBL" id="KI546133">
    <property type="protein sequence ID" value="EST43808.1"/>
    <property type="molecule type" value="Genomic_DNA"/>
</dbReference>
<accession>V6LHN0</accession>
<protein>
    <submittedName>
        <fullName evidence="2">Uncharacterized protein</fullName>
    </submittedName>
</protein>
<evidence type="ECO:0000313" key="4">
    <source>
        <dbReference type="Proteomes" id="UP000018208"/>
    </source>
</evidence>
<evidence type="ECO:0000256" key="1">
    <source>
        <dbReference type="SAM" id="MobiDB-lite"/>
    </source>
</evidence>
<feature type="compositionally biased region" description="Polar residues" evidence="1">
    <location>
        <begin position="7"/>
        <end position="25"/>
    </location>
</feature>
<sequence>MCEIRKTPQQSDTHTCEHNIQTSSAPGPPPYTPDDLLDIMIGILQHTKQHSLPVLKANQLQRSLLLRDHDEIWELAVFWAAYTQARQSDSGMGVAGLLKLLKRLQAKQVPFQGFVGQLTAALRGEVRQ</sequence>
<reference evidence="3" key="2">
    <citation type="submission" date="2020-12" db="EMBL/GenBank/DDBJ databases">
        <title>New Spironucleus salmonicida genome in near-complete chromosomes.</title>
        <authorList>
            <person name="Xu F."/>
            <person name="Kurt Z."/>
            <person name="Jimenez-Gonzalez A."/>
            <person name="Astvaldsson A."/>
            <person name="Andersson J.O."/>
            <person name="Svard S.G."/>
        </authorList>
    </citation>
    <scope>NUCLEOTIDE SEQUENCE</scope>
    <source>
        <strain evidence="3">ATCC 50377</strain>
    </source>
</reference>
<proteinExistence type="predicted"/>
<reference evidence="2 3" key="1">
    <citation type="journal article" date="2014" name="PLoS Genet.">
        <title>The Genome of Spironucleus salmonicida Highlights a Fish Pathogen Adapted to Fluctuating Environments.</title>
        <authorList>
            <person name="Xu F."/>
            <person name="Jerlstrom-Hultqvist J."/>
            <person name="Einarsson E."/>
            <person name="Astvaldsson A."/>
            <person name="Svard S.G."/>
            <person name="Andersson J.O."/>
        </authorList>
    </citation>
    <scope>NUCLEOTIDE SEQUENCE</scope>
    <source>
        <strain evidence="3">ATCC 50377</strain>
    </source>
</reference>
<organism evidence="2">
    <name type="scientific">Spironucleus salmonicida</name>
    <dbReference type="NCBI Taxonomy" id="348837"/>
    <lineage>
        <taxon>Eukaryota</taxon>
        <taxon>Metamonada</taxon>
        <taxon>Diplomonadida</taxon>
        <taxon>Hexamitidae</taxon>
        <taxon>Hexamitinae</taxon>
        <taxon>Spironucleus</taxon>
    </lineage>
</organism>
<dbReference type="AlphaFoldDB" id="V6LHN0"/>
<dbReference type="Proteomes" id="UP000018208">
    <property type="component" value="Unassembled WGS sequence"/>
</dbReference>
<evidence type="ECO:0000313" key="2">
    <source>
        <dbReference type="EMBL" id="EST43808.1"/>
    </source>
</evidence>